<protein>
    <submittedName>
        <fullName evidence="2">Ultraviolet-B receptor uvr8</fullName>
    </submittedName>
</protein>
<feature type="repeat" description="RCC1" evidence="1">
    <location>
        <begin position="178"/>
        <end position="230"/>
    </location>
</feature>
<organism evidence="2 3">
    <name type="scientific">Tritrichomonas musculus</name>
    <dbReference type="NCBI Taxonomy" id="1915356"/>
    <lineage>
        <taxon>Eukaryota</taxon>
        <taxon>Metamonada</taxon>
        <taxon>Parabasalia</taxon>
        <taxon>Tritrichomonadida</taxon>
        <taxon>Tritrichomonadidae</taxon>
        <taxon>Tritrichomonas</taxon>
    </lineage>
</organism>
<dbReference type="PANTHER" id="PTHR45982:SF1">
    <property type="entry name" value="REGULATOR OF CHROMOSOME CONDENSATION"/>
    <property type="match status" value="1"/>
</dbReference>
<dbReference type="PROSITE" id="PS50012">
    <property type="entry name" value="RCC1_3"/>
    <property type="match status" value="1"/>
</dbReference>
<dbReference type="SUPFAM" id="SSF50985">
    <property type="entry name" value="RCC1/BLIP-II"/>
    <property type="match status" value="1"/>
</dbReference>
<dbReference type="Proteomes" id="UP001470230">
    <property type="component" value="Unassembled WGS sequence"/>
</dbReference>
<dbReference type="PANTHER" id="PTHR45982">
    <property type="entry name" value="REGULATOR OF CHROMOSOME CONDENSATION"/>
    <property type="match status" value="1"/>
</dbReference>
<keyword evidence="2" id="KW-0675">Receptor</keyword>
<keyword evidence="3" id="KW-1185">Reference proteome</keyword>
<gene>
    <name evidence="2" type="ORF">M9Y10_041432</name>
</gene>
<evidence type="ECO:0000256" key="1">
    <source>
        <dbReference type="PROSITE-ProRule" id="PRU00235"/>
    </source>
</evidence>
<sequence>MFGIGNNTYSRLSNSFKKETSRFTEFSIKDKKGHKLTPISIVCCFYGTLYMVQKGNDNGRQLVFCDSHVKKGEFIFLDIGDSKPVSLFGGCYHAAAICDKGEIIFINHDALIDSPDLPIEATFLPDGEKASMIACLSDFVVVLSTNGRVFSSTVEQGSKDLEFSLGQKNNCFAVTKDGQVFGRGYNSYGQLGIGKEKRSVSIFREISSLSQYKIRHAYGGYEHSLFLTNKGKILSCGHNTSGQLLLNSEPSKDYFYSPTETTIKEGATFCILGQNISEVFVGGFPPPNTPNMPIVQNE</sequence>
<evidence type="ECO:0000313" key="2">
    <source>
        <dbReference type="EMBL" id="KAK8885973.1"/>
    </source>
</evidence>
<dbReference type="InterPro" id="IPR009091">
    <property type="entry name" value="RCC1/BLIP-II"/>
</dbReference>
<comment type="caution">
    <text evidence="2">The sequence shown here is derived from an EMBL/GenBank/DDBJ whole genome shotgun (WGS) entry which is preliminary data.</text>
</comment>
<dbReference type="EMBL" id="JAPFFF010000007">
    <property type="protein sequence ID" value="KAK8885973.1"/>
    <property type="molecule type" value="Genomic_DNA"/>
</dbReference>
<evidence type="ECO:0000313" key="3">
    <source>
        <dbReference type="Proteomes" id="UP001470230"/>
    </source>
</evidence>
<dbReference type="Pfam" id="PF00415">
    <property type="entry name" value="RCC1"/>
    <property type="match status" value="1"/>
</dbReference>
<dbReference type="InterPro" id="IPR000408">
    <property type="entry name" value="Reg_chr_condens"/>
</dbReference>
<name>A0ABR2K522_9EUKA</name>
<dbReference type="InterPro" id="IPR051553">
    <property type="entry name" value="Ran_GTPase-activating"/>
</dbReference>
<accession>A0ABR2K522</accession>
<dbReference type="Gene3D" id="2.130.10.30">
    <property type="entry name" value="Regulator of chromosome condensation 1/beta-lactamase-inhibitor protein II"/>
    <property type="match status" value="1"/>
</dbReference>
<proteinExistence type="predicted"/>
<reference evidence="2 3" key="1">
    <citation type="submission" date="2024-04" db="EMBL/GenBank/DDBJ databases">
        <title>Tritrichomonas musculus Genome.</title>
        <authorList>
            <person name="Alves-Ferreira E."/>
            <person name="Grigg M."/>
            <person name="Lorenzi H."/>
            <person name="Galac M."/>
        </authorList>
    </citation>
    <scope>NUCLEOTIDE SEQUENCE [LARGE SCALE GENOMIC DNA]</scope>
    <source>
        <strain evidence="2 3">EAF2021</strain>
    </source>
</reference>